<dbReference type="EMBL" id="JAUFPX010000040">
    <property type="protein sequence ID" value="MDN3593152.1"/>
    <property type="molecule type" value="Genomic_DNA"/>
</dbReference>
<organism evidence="2 3">
    <name type="scientific">Methylobacterium adhaesivum</name>
    <dbReference type="NCBI Taxonomy" id="333297"/>
    <lineage>
        <taxon>Bacteria</taxon>
        <taxon>Pseudomonadati</taxon>
        <taxon>Pseudomonadota</taxon>
        <taxon>Alphaproteobacteria</taxon>
        <taxon>Hyphomicrobiales</taxon>
        <taxon>Methylobacteriaceae</taxon>
        <taxon>Methylobacterium</taxon>
    </lineage>
</organism>
<evidence type="ECO:0000256" key="1">
    <source>
        <dbReference type="SAM" id="Phobius"/>
    </source>
</evidence>
<keyword evidence="3" id="KW-1185">Reference proteome</keyword>
<keyword evidence="1" id="KW-0812">Transmembrane</keyword>
<feature type="transmembrane region" description="Helical" evidence="1">
    <location>
        <begin position="47"/>
        <end position="69"/>
    </location>
</feature>
<accession>A0ABT8BNP3</accession>
<comment type="caution">
    <text evidence="2">The sequence shown here is derived from an EMBL/GenBank/DDBJ whole genome shotgun (WGS) entry which is preliminary data.</text>
</comment>
<name>A0ABT8BNP3_9HYPH</name>
<proteinExistence type="predicted"/>
<protein>
    <submittedName>
        <fullName evidence="2">Uncharacterized protein</fullName>
    </submittedName>
</protein>
<evidence type="ECO:0000313" key="2">
    <source>
        <dbReference type="EMBL" id="MDN3593152.1"/>
    </source>
</evidence>
<sequence length="78" mass="8244">MSKQGSPAPLRRGIVKLWFALDAVVALAPPLYWAADGRTAPIAEIPTALFYFLAVSFCITASLIAAYLLDTSDEGSAA</sequence>
<dbReference type="RefSeq" id="WP_238227715.1">
    <property type="nucleotide sequence ID" value="NZ_BPQD01000036.1"/>
</dbReference>
<reference evidence="3" key="1">
    <citation type="journal article" date="2019" name="Int. J. Syst. Evol. Microbiol.">
        <title>The Global Catalogue of Microorganisms (GCM) 10K type strain sequencing project: providing services to taxonomists for standard genome sequencing and annotation.</title>
        <authorList>
            <consortium name="The Broad Institute Genomics Platform"/>
            <consortium name="The Broad Institute Genome Sequencing Center for Infectious Disease"/>
            <person name="Wu L."/>
            <person name="Ma J."/>
        </authorList>
    </citation>
    <scope>NUCLEOTIDE SEQUENCE [LARGE SCALE GENOMIC DNA]</scope>
    <source>
        <strain evidence="3">CECT 7069</strain>
    </source>
</reference>
<feature type="transmembrane region" description="Helical" evidence="1">
    <location>
        <begin position="17"/>
        <end position="35"/>
    </location>
</feature>
<keyword evidence="1" id="KW-1133">Transmembrane helix</keyword>
<keyword evidence="1" id="KW-0472">Membrane</keyword>
<dbReference type="Proteomes" id="UP001224644">
    <property type="component" value="Unassembled WGS sequence"/>
</dbReference>
<gene>
    <name evidence="2" type="ORF">QWZ12_21400</name>
</gene>
<evidence type="ECO:0000313" key="3">
    <source>
        <dbReference type="Proteomes" id="UP001224644"/>
    </source>
</evidence>